<evidence type="ECO:0000256" key="4">
    <source>
        <dbReference type="PROSITE-ProRule" id="PRU00134"/>
    </source>
</evidence>
<dbReference type="Gene3D" id="6.10.140.2220">
    <property type="match status" value="1"/>
</dbReference>
<comment type="caution">
    <text evidence="7">The sequence shown here is derived from an EMBL/GenBank/DDBJ whole genome shotgun (WGS) entry which is preliminary data.</text>
</comment>
<keyword evidence="3" id="KW-0862">Zinc</keyword>
<reference evidence="7 8" key="1">
    <citation type="journal article" date="2023" name="G3 (Bethesda)">
        <title>A chromosome-level genome assembly of Zasmidium syzygii isolated from banana leaves.</title>
        <authorList>
            <person name="van Westerhoven A.C."/>
            <person name="Mehrabi R."/>
            <person name="Talebi R."/>
            <person name="Steentjes M.B.F."/>
            <person name="Corcolon B."/>
            <person name="Chong P.A."/>
            <person name="Kema G.H.J."/>
            <person name="Seidl M.F."/>
        </authorList>
    </citation>
    <scope>NUCLEOTIDE SEQUENCE [LARGE SCALE GENOMIC DNA]</scope>
    <source>
        <strain evidence="7 8">P124</strain>
    </source>
</reference>
<organism evidence="7 8">
    <name type="scientific">Zasmidium cellare</name>
    <name type="common">Wine cellar mold</name>
    <name type="synonym">Racodium cellare</name>
    <dbReference type="NCBI Taxonomy" id="395010"/>
    <lineage>
        <taxon>Eukaryota</taxon>
        <taxon>Fungi</taxon>
        <taxon>Dikarya</taxon>
        <taxon>Ascomycota</taxon>
        <taxon>Pezizomycotina</taxon>
        <taxon>Dothideomycetes</taxon>
        <taxon>Dothideomycetidae</taxon>
        <taxon>Mycosphaerellales</taxon>
        <taxon>Mycosphaerellaceae</taxon>
        <taxon>Zasmidium</taxon>
    </lineage>
</organism>
<dbReference type="InterPro" id="IPR002893">
    <property type="entry name" value="Znf_MYND"/>
</dbReference>
<evidence type="ECO:0000256" key="2">
    <source>
        <dbReference type="ARBA" id="ARBA00022771"/>
    </source>
</evidence>
<feature type="region of interest" description="Disordered" evidence="5">
    <location>
        <begin position="239"/>
        <end position="291"/>
    </location>
</feature>
<keyword evidence="8" id="KW-1185">Reference proteome</keyword>
<dbReference type="PROSITE" id="PS50865">
    <property type="entry name" value="ZF_MYND_2"/>
    <property type="match status" value="1"/>
</dbReference>
<evidence type="ECO:0000256" key="5">
    <source>
        <dbReference type="SAM" id="MobiDB-lite"/>
    </source>
</evidence>
<proteinExistence type="predicted"/>
<protein>
    <recommendedName>
        <fullName evidence="6">MYND-type domain-containing protein</fullName>
    </recommendedName>
</protein>
<evidence type="ECO:0000259" key="6">
    <source>
        <dbReference type="PROSITE" id="PS50865"/>
    </source>
</evidence>
<dbReference type="Pfam" id="PF01753">
    <property type="entry name" value="zf-MYND"/>
    <property type="match status" value="1"/>
</dbReference>
<keyword evidence="1" id="KW-0479">Metal-binding</keyword>
<accession>A0ABR0EX71</accession>
<gene>
    <name evidence="7" type="ORF">PRZ48_004202</name>
</gene>
<dbReference type="EMBL" id="JAXOVC010000002">
    <property type="protein sequence ID" value="KAK4506237.1"/>
    <property type="molecule type" value="Genomic_DNA"/>
</dbReference>
<sequence length="329" mass="36313">MSASPPPMEVTTRHCGHCGAAATQHCAGCRNIKYCNKQCQTQDWRLHKHLCKTYANFATPPGPNLRRIIILPEDANKPYFKWMKTYKIDGREEYEDVDAIDDELGVRCYDVEEGGEIGEYLDVFGESVSVEHAFNIVLGPRCKGELLDHSINMLCRCDTCPFKVNQCLDNLTLGHAKWMGILGRGDKAIFAMSKVAQSTFVRDVDCSDLTLAINGWVDYERRSAASFAWLKSKPGDPLPAPKADALGGLQYDSSEDEVSENDSRGRGESVRDLAGSRPASPSGLERLSEDGIKPSVVEAFLARFEDEDSDDSSAGEEEETVEGQMEGAQ</sequence>
<dbReference type="SUPFAM" id="SSF144232">
    <property type="entry name" value="HIT/MYND zinc finger-like"/>
    <property type="match status" value="1"/>
</dbReference>
<evidence type="ECO:0000313" key="7">
    <source>
        <dbReference type="EMBL" id="KAK4506237.1"/>
    </source>
</evidence>
<evidence type="ECO:0000256" key="1">
    <source>
        <dbReference type="ARBA" id="ARBA00022723"/>
    </source>
</evidence>
<feature type="compositionally biased region" description="Acidic residues" evidence="5">
    <location>
        <begin position="305"/>
        <end position="321"/>
    </location>
</feature>
<keyword evidence="2 4" id="KW-0863">Zinc-finger</keyword>
<feature type="region of interest" description="Disordered" evidence="5">
    <location>
        <begin position="304"/>
        <end position="329"/>
    </location>
</feature>
<feature type="domain" description="MYND-type" evidence="6">
    <location>
        <begin position="15"/>
        <end position="51"/>
    </location>
</feature>
<name>A0ABR0EX71_ZASCE</name>
<evidence type="ECO:0000313" key="8">
    <source>
        <dbReference type="Proteomes" id="UP001305779"/>
    </source>
</evidence>
<feature type="compositionally biased region" description="Basic and acidic residues" evidence="5">
    <location>
        <begin position="261"/>
        <end position="271"/>
    </location>
</feature>
<dbReference type="Proteomes" id="UP001305779">
    <property type="component" value="Unassembled WGS sequence"/>
</dbReference>
<evidence type="ECO:0000256" key="3">
    <source>
        <dbReference type="ARBA" id="ARBA00022833"/>
    </source>
</evidence>